<gene>
    <name evidence="4" type="ORF">Kpol_1064p10</name>
</gene>
<dbReference type="PRINTS" id="PR00081">
    <property type="entry name" value="GDHRDH"/>
</dbReference>
<dbReference type="GO" id="GO:0006633">
    <property type="term" value="P:fatty acid biosynthetic process"/>
    <property type="evidence" value="ECO:0007669"/>
    <property type="project" value="TreeGrafter"/>
</dbReference>
<dbReference type="Gene3D" id="3.40.50.720">
    <property type="entry name" value="NAD(P)-binding Rossmann-like Domain"/>
    <property type="match status" value="1"/>
</dbReference>
<dbReference type="PANTHER" id="PTHR42760:SF133">
    <property type="entry name" value="3-OXOACYL-[ACYL-CARRIER-PROTEIN] REDUCTASE"/>
    <property type="match status" value="1"/>
</dbReference>
<evidence type="ECO:0000256" key="1">
    <source>
        <dbReference type="ARBA" id="ARBA00006484"/>
    </source>
</evidence>
<protein>
    <recommendedName>
        <fullName evidence="6">3-oxoacyl-[acyl-carrier-protein] reductase</fullName>
    </recommendedName>
</protein>
<dbReference type="InterPro" id="IPR036291">
    <property type="entry name" value="NAD(P)-bd_dom_sf"/>
</dbReference>
<proteinExistence type="inferred from homology"/>
<dbReference type="OMA" id="QETETWG"/>
<dbReference type="InterPro" id="IPR002347">
    <property type="entry name" value="SDR_fam"/>
</dbReference>
<dbReference type="AlphaFoldDB" id="A7TMD6"/>
<dbReference type="STRING" id="436907.A7TMD6"/>
<name>A7TMD6_VANPO</name>
<evidence type="ECO:0000313" key="5">
    <source>
        <dbReference type="Proteomes" id="UP000000267"/>
    </source>
</evidence>
<dbReference type="PANTHER" id="PTHR42760">
    <property type="entry name" value="SHORT-CHAIN DEHYDROGENASES/REDUCTASES FAMILY MEMBER"/>
    <property type="match status" value="1"/>
</dbReference>
<dbReference type="GO" id="GO:0048038">
    <property type="term" value="F:quinone binding"/>
    <property type="evidence" value="ECO:0007669"/>
    <property type="project" value="TreeGrafter"/>
</dbReference>
<sequence length="283" mass="31525">MKLEPVAIVTGATRGIGKSIVERLSLHGVNCVGIGSSMRSISNEELRRSMKHVSKNQRHRLLAIDFSEWPTWVDSKREFQGIEYCANGREEVGDFKIFDMLKSWNSQDKEVRYYLSLLINCAGITQESLSIRTDSAEMKNIMNINLLSPVSMCNLTIKNMIKDRKTIGADKPRYILNVSSVLGKPKVYLPGTSLYSASKAGLGQYSNVLEQEVSKYGIITKSVQLGPIQDTDMVQNLKSNGIQLDEFAKRLGIPVSTKAEATRLILDEYLEKLLESGQVSGTV</sequence>
<dbReference type="OrthoDB" id="417891at2759"/>
<dbReference type="Pfam" id="PF00106">
    <property type="entry name" value="adh_short"/>
    <property type="match status" value="1"/>
</dbReference>
<dbReference type="PhylomeDB" id="A7TMD6"/>
<dbReference type="SUPFAM" id="SSF51735">
    <property type="entry name" value="NAD(P)-binding Rossmann-fold domains"/>
    <property type="match status" value="1"/>
</dbReference>
<comment type="similarity">
    <text evidence="1 3">Belongs to the short-chain dehydrogenases/reductases (SDR) family.</text>
</comment>
<reference evidence="4 5" key="1">
    <citation type="journal article" date="2007" name="Proc. Natl. Acad. Sci. U.S.A.">
        <title>Independent sorting-out of thousands of duplicated gene pairs in two yeast species descended from a whole-genome duplication.</title>
        <authorList>
            <person name="Scannell D.R."/>
            <person name="Frank A.C."/>
            <person name="Conant G.C."/>
            <person name="Byrne K.P."/>
            <person name="Woolfit M."/>
            <person name="Wolfe K.H."/>
        </authorList>
    </citation>
    <scope>NUCLEOTIDE SEQUENCE [LARGE SCALE GENOMIC DNA]</scope>
    <source>
        <strain evidence="5">ATCC 22028 / DSM 70294 / BCRC 21397 / CBS 2163 / NBRC 10782 / NRRL Y-8283 / UCD 57-17</strain>
    </source>
</reference>
<dbReference type="eggNOG" id="KOG0725">
    <property type="taxonomic scope" value="Eukaryota"/>
</dbReference>
<dbReference type="FunCoup" id="A7TMD6">
    <property type="interactions" value="153"/>
</dbReference>
<organism evidence="5">
    <name type="scientific">Vanderwaltozyma polyspora (strain ATCC 22028 / DSM 70294 / BCRC 21397 / CBS 2163 / NBRC 10782 / NRRL Y-8283 / UCD 57-17)</name>
    <name type="common">Kluyveromyces polysporus</name>
    <dbReference type="NCBI Taxonomy" id="436907"/>
    <lineage>
        <taxon>Eukaryota</taxon>
        <taxon>Fungi</taxon>
        <taxon>Dikarya</taxon>
        <taxon>Ascomycota</taxon>
        <taxon>Saccharomycotina</taxon>
        <taxon>Saccharomycetes</taxon>
        <taxon>Saccharomycetales</taxon>
        <taxon>Saccharomycetaceae</taxon>
        <taxon>Vanderwaltozyma</taxon>
    </lineage>
</organism>
<dbReference type="GO" id="GO:0016616">
    <property type="term" value="F:oxidoreductase activity, acting on the CH-OH group of donors, NAD or NADP as acceptor"/>
    <property type="evidence" value="ECO:0007669"/>
    <property type="project" value="TreeGrafter"/>
</dbReference>
<dbReference type="HOGENOM" id="CLU_010194_2_10_1"/>
<evidence type="ECO:0000313" key="4">
    <source>
        <dbReference type="EMBL" id="EDO16530.1"/>
    </source>
</evidence>
<evidence type="ECO:0008006" key="6">
    <source>
        <dbReference type="Google" id="ProtNLM"/>
    </source>
</evidence>
<keyword evidence="5" id="KW-1185">Reference proteome</keyword>
<dbReference type="GeneID" id="5544687"/>
<dbReference type="RefSeq" id="XP_001644388.1">
    <property type="nucleotide sequence ID" value="XM_001644338.1"/>
</dbReference>
<dbReference type="Proteomes" id="UP000000267">
    <property type="component" value="Unassembled WGS sequence"/>
</dbReference>
<dbReference type="EMBL" id="DS480422">
    <property type="protein sequence ID" value="EDO16530.1"/>
    <property type="molecule type" value="Genomic_DNA"/>
</dbReference>
<evidence type="ECO:0000256" key="2">
    <source>
        <dbReference type="ARBA" id="ARBA00023002"/>
    </source>
</evidence>
<evidence type="ECO:0000256" key="3">
    <source>
        <dbReference type="RuleBase" id="RU000363"/>
    </source>
</evidence>
<dbReference type="CDD" id="cd05233">
    <property type="entry name" value="SDR_c"/>
    <property type="match status" value="1"/>
</dbReference>
<dbReference type="KEGG" id="vpo:Kpol_1064p10"/>
<dbReference type="InParanoid" id="A7TMD6"/>
<accession>A7TMD6</accession>
<keyword evidence="2" id="KW-0560">Oxidoreductase</keyword>
<dbReference type="PRINTS" id="PR00080">
    <property type="entry name" value="SDRFAMILY"/>
</dbReference>